<keyword evidence="10" id="KW-0406">Ion transport</keyword>
<comment type="function">
    <text evidence="1">Multidrug efflux pump.</text>
</comment>
<organism evidence="14 15">
    <name type="scientific">Candidatus Blautia faecavium</name>
    <dbReference type="NCBI Taxonomy" id="2838487"/>
    <lineage>
        <taxon>Bacteria</taxon>
        <taxon>Bacillati</taxon>
        <taxon>Bacillota</taxon>
        <taxon>Clostridia</taxon>
        <taxon>Lachnospirales</taxon>
        <taxon>Lachnospiraceae</taxon>
        <taxon>Blautia</taxon>
    </lineage>
</organism>
<dbReference type="Proteomes" id="UP000823842">
    <property type="component" value="Unassembled WGS sequence"/>
</dbReference>
<evidence type="ECO:0000256" key="12">
    <source>
        <dbReference type="ARBA" id="ARBA00031636"/>
    </source>
</evidence>
<keyword evidence="6" id="KW-0050">Antiport</keyword>
<feature type="transmembrane region" description="Helical" evidence="13">
    <location>
        <begin position="315"/>
        <end position="334"/>
    </location>
</feature>
<feature type="transmembrane region" description="Helical" evidence="13">
    <location>
        <begin position="12"/>
        <end position="31"/>
    </location>
</feature>
<evidence type="ECO:0000256" key="10">
    <source>
        <dbReference type="ARBA" id="ARBA00023065"/>
    </source>
</evidence>
<dbReference type="EMBL" id="DWYZ01000132">
    <property type="protein sequence ID" value="HJB28514.1"/>
    <property type="molecule type" value="Genomic_DNA"/>
</dbReference>
<gene>
    <name evidence="14" type="ORF">IAA06_06935</name>
</gene>
<keyword evidence="8 13" id="KW-0812">Transmembrane</keyword>
<evidence type="ECO:0000256" key="11">
    <source>
        <dbReference type="ARBA" id="ARBA00023136"/>
    </source>
</evidence>
<feature type="transmembrane region" description="Helical" evidence="13">
    <location>
        <begin position="92"/>
        <end position="112"/>
    </location>
</feature>
<accession>A0A9D2RWH4</accession>
<dbReference type="GO" id="GO:0015297">
    <property type="term" value="F:antiporter activity"/>
    <property type="evidence" value="ECO:0007669"/>
    <property type="project" value="UniProtKB-KW"/>
</dbReference>
<keyword evidence="11 13" id="KW-0472">Membrane</keyword>
<keyword evidence="7" id="KW-1003">Cell membrane</keyword>
<protein>
    <recommendedName>
        <fullName evidence="4">Probable multidrug resistance protein NorM</fullName>
    </recommendedName>
    <alternativeName>
        <fullName evidence="12">Multidrug-efflux transporter</fullName>
    </alternativeName>
</protein>
<feature type="transmembrane region" description="Helical" evidence="13">
    <location>
        <begin position="412"/>
        <end position="431"/>
    </location>
</feature>
<dbReference type="GO" id="GO:0042910">
    <property type="term" value="F:xenobiotic transmembrane transporter activity"/>
    <property type="evidence" value="ECO:0007669"/>
    <property type="project" value="InterPro"/>
</dbReference>
<evidence type="ECO:0000256" key="7">
    <source>
        <dbReference type="ARBA" id="ARBA00022475"/>
    </source>
</evidence>
<evidence type="ECO:0000256" key="13">
    <source>
        <dbReference type="SAM" id="Phobius"/>
    </source>
</evidence>
<dbReference type="GO" id="GO:0006811">
    <property type="term" value="P:monoatomic ion transport"/>
    <property type="evidence" value="ECO:0007669"/>
    <property type="project" value="UniProtKB-KW"/>
</dbReference>
<dbReference type="InterPro" id="IPR050222">
    <property type="entry name" value="MATE_MdtK"/>
</dbReference>
<evidence type="ECO:0000313" key="14">
    <source>
        <dbReference type="EMBL" id="HJB28514.1"/>
    </source>
</evidence>
<feature type="transmembrane region" description="Helical" evidence="13">
    <location>
        <begin position="235"/>
        <end position="260"/>
    </location>
</feature>
<dbReference type="InterPro" id="IPR002528">
    <property type="entry name" value="MATE_fam"/>
</dbReference>
<reference evidence="14" key="2">
    <citation type="submission" date="2021-04" db="EMBL/GenBank/DDBJ databases">
        <authorList>
            <person name="Gilroy R."/>
        </authorList>
    </citation>
    <scope>NUCLEOTIDE SEQUENCE</scope>
    <source>
        <strain evidence="14">ChiSjej1B19-5720</strain>
    </source>
</reference>
<dbReference type="CDD" id="cd13138">
    <property type="entry name" value="MATE_yoeA_like"/>
    <property type="match status" value="1"/>
</dbReference>
<comment type="caution">
    <text evidence="14">The sequence shown here is derived from an EMBL/GenBank/DDBJ whole genome shotgun (WGS) entry which is preliminary data.</text>
</comment>
<feature type="transmembrane region" description="Helical" evidence="13">
    <location>
        <begin position="132"/>
        <end position="150"/>
    </location>
</feature>
<reference evidence="14" key="1">
    <citation type="journal article" date="2021" name="PeerJ">
        <title>Extensive microbial diversity within the chicken gut microbiome revealed by metagenomics and culture.</title>
        <authorList>
            <person name="Gilroy R."/>
            <person name="Ravi A."/>
            <person name="Getino M."/>
            <person name="Pursley I."/>
            <person name="Horton D.L."/>
            <person name="Alikhan N.F."/>
            <person name="Baker D."/>
            <person name="Gharbi K."/>
            <person name="Hall N."/>
            <person name="Watson M."/>
            <person name="Adriaenssens E.M."/>
            <person name="Foster-Nyarko E."/>
            <person name="Jarju S."/>
            <person name="Secka A."/>
            <person name="Antonio M."/>
            <person name="Oren A."/>
            <person name="Chaudhuri R.R."/>
            <person name="La Ragione R."/>
            <person name="Hildebrand F."/>
            <person name="Pallen M.J."/>
        </authorList>
    </citation>
    <scope>NUCLEOTIDE SEQUENCE</scope>
    <source>
        <strain evidence="14">ChiSjej1B19-5720</strain>
    </source>
</reference>
<feature type="transmembrane region" description="Helical" evidence="13">
    <location>
        <begin position="162"/>
        <end position="187"/>
    </location>
</feature>
<evidence type="ECO:0000256" key="8">
    <source>
        <dbReference type="ARBA" id="ARBA00022692"/>
    </source>
</evidence>
<comment type="subcellular location">
    <subcellularLocation>
        <location evidence="2">Cell membrane</location>
        <topology evidence="2">Multi-pass membrane protein</topology>
    </subcellularLocation>
</comment>
<feature type="transmembrane region" description="Helical" evidence="13">
    <location>
        <begin position="385"/>
        <end position="406"/>
    </location>
</feature>
<dbReference type="InterPro" id="IPR048279">
    <property type="entry name" value="MdtK-like"/>
</dbReference>
<dbReference type="Pfam" id="PF01554">
    <property type="entry name" value="MatE"/>
    <property type="match status" value="2"/>
</dbReference>
<evidence type="ECO:0000256" key="2">
    <source>
        <dbReference type="ARBA" id="ARBA00004651"/>
    </source>
</evidence>
<dbReference type="PANTHER" id="PTHR43298:SF2">
    <property type="entry name" value="FMN_FAD EXPORTER YEEO-RELATED"/>
    <property type="match status" value="1"/>
</dbReference>
<keyword evidence="9 13" id="KW-1133">Transmembrane helix</keyword>
<dbReference type="GO" id="GO:0005886">
    <property type="term" value="C:plasma membrane"/>
    <property type="evidence" value="ECO:0007669"/>
    <property type="project" value="UniProtKB-SubCell"/>
</dbReference>
<evidence type="ECO:0000313" key="15">
    <source>
        <dbReference type="Proteomes" id="UP000823842"/>
    </source>
</evidence>
<name>A0A9D2RWH4_9FIRM</name>
<evidence type="ECO:0000256" key="4">
    <source>
        <dbReference type="ARBA" id="ARBA00020268"/>
    </source>
</evidence>
<feature type="transmembrane region" description="Helical" evidence="13">
    <location>
        <begin position="193"/>
        <end position="214"/>
    </location>
</feature>
<sequence>MVNDMTVGRPVKVITAFAVPMFIGSVFQQVYNMVDSIVVGNYVGADALAAVGACSGAFNLLIALITGLTGGMSVVIAQYFGAKDYKMVKKTFLSAAIVILAAGLLITGAGILLARPLLTVLDTPENIMEDAMVYLVIMVCGTLANCLYNGMSALLRAMGDSVIPLVILIIASFLNVVLDLLFVVGFGMGVGGAAGATVLSQFLSAGASILYVFYKMPMLKFSWKEFRPEKALVKEIIRIGFPAALSSCGVSISVMFMQRAINAYGSTVVAGYTIGTRAENIGFCLSYSIGLAVGTFCSQNIGAGKEDRVKKGMHTGYFIAIGYTVVVGIIFLLFTKNLAGIFTSDQAAIDVAISYIYVESFFAPVLGLVFVFQNFLRSAGDVAPTVWMSIMEIAARSVLAFCFSWAFGYTGIWWATPVGWTASLLLGIYRYRSGKWKKRMIVRVNEGEKKFMGVD</sequence>
<feature type="transmembrane region" description="Helical" evidence="13">
    <location>
        <begin position="354"/>
        <end position="373"/>
    </location>
</feature>
<evidence type="ECO:0000256" key="3">
    <source>
        <dbReference type="ARBA" id="ARBA00010199"/>
    </source>
</evidence>
<dbReference type="NCBIfam" id="TIGR00797">
    <property type="entry name" value="matE"/>
    <property type="match status" value="1"/>
</dbReference>
<feature type="transmembrane region" description="Helical" evidence="13">
    <location>
        <begin position="280"/>
        <end position="303"/>
    </location>
</feature>
<feature type="transmembrane region" description="Helical" evidence="13">
    <location>
        <begin position="57"/>
        <end position="80"/>
    </location>
</feature>
<evidence type="ECO:0000256" key="5">
    <source>
        <dbReference type="ARBA" id="ARBA00022448"/>
    </source>
</evidence>
<proteinExistence type="inferred from homology"/>
<keyword evidence="5" id="KW-0813">Transport</keyword>
<dbReference type="PANTHER" id="PTHR43298">
    <property type="entry name" value="MULTIDRUG RESISTANCE PROTEIN NORM-RELATED"/>
    <property type="match status" value="1"/>
</dbReference>
<dbReference type="AlphaFoldDB" id="A0A9D2RWH4"/>
<dbReference type="PIRSF" id="PIRSF006603">
    <property type="entry name" value="DinF"/>
    <property type="match status" value="1"/>
</dbReference>
<evidence type="ECO:0000256" key="6">
    <source>
        <dbReference type="ARBA" id="ARBA00022449"/>
    </source>
</evidence>
<evidence type="ECO:0000256" key="1">
    <source>
        <dbReference type="ARBA" id="ARBA00003408"/>
    </source>
</evidence>
<comment type="similarity">
    <text evidence="3">Belongs to the multi antimicrobial extrusion (MATE) (TC 2.A.66.1) family.</text>
</comment>
<evidence type="ECO:0000256" key="9">
    <source>
        <dbReference type="ARBA" id="ARBA00022989"/>
    </source>
</evidence>